<dbReference type="EMBL" id="GISG01246091">
    <property type="protein sequence ID" value="MBA4670092.1"/>
    <property type="molecule type" value="Transcribed_RNA"/>
</dbReference>
<keyword evidence="6 8" id="KW-0408">Iron</keyword>
<dbReference type="Gene3D" id="2.60.120.330">
    <property type="entry name" value="B-lactam Antibiotic, Isopenicillin N Synthase, Chain"/>
    <property type="match status" value="1"/>
</dbReference>
<dbReference type="InterPro" id="IPR044861">
    <property type="entry name" value="IPNS-like_FE2OG_OXY"/>
</dbReference>
<evidence type="ECO:0000256" key="3">
    <source>
        <dbReference type="ARBA" id="ARBA00022723"/>
    </source>
</evidence>
<accession>A0A7C9AMP4</accession>
<dbReference type="GO" id="GO:0002229">
    <property type="term" value="P:defense response to oomycetes"/>
    <property type="evidence" value="ECO:0007669"/>
    <property type="project" value="UniProtKB-ARBA"/>
</dbReference>
<evidence type="ECO:0000256" key="1">
    <source>
        <dbReference type="ARBA" id="ARBA00001961"/>
    </source>
</evidence>
<dbReference type="InterPro" id="IPR050295">
    <property type="entry name" value="Plant_2OG-oxidoreductases"/>
</dbReference>
<reference evidence="10" key="1">
    <citation type="journal article" date="2013" name="J. Plant Res.">
        <title>Effect of fungi and light on seed germination of three Opuntia species from semiarid lands of central Mexico.</title>
        <authorList>
            <person name="Delgado-Sanchez P."/>
            <person name="Jimenez-Bremont J.F."/>
            <person name="Guerrero-Gonzalez Mde L."/>
            <person name="Flores J."/>
        </authorList>
    </citation>
    <scope>NUCLEOTIDE SEQUENCE</scope>
    <source>
        <tissue evidence="10">Cladode</tissue>
    </source>
</reference>
<evidence type="ECO:0000256" key="5">
    <source>
        <dbReference type="ARBA" id="ARBA00023002"/>
    </source>
</evidence>
<keyword evidence="4" id="KW-0223">Dioxygenase</keyword>
<dbReference type="AlphaFoldDB" id="A0A7C9AMP4"/>
<name>A0A7C9AMP4_OPUST</name>
<evidence type="ECO:0000256" key="4">
    <source>
        <dbReference type="ARBA" id="ARBA00022964"/>
    </source>
</evidence>
<evidence type="ECO:0000256" key="6">
    <source>
        <dbReference type="ARBA" id="ARBA00023004"/>
    </source>
</evidence>
<dbReference type="GO" id="GO:0047594">
    <property type="term" value="F:6-beta-hydroxyhyoscyamine epoxidase activity"/>
    <property type="evidence" value="ECO:0007669"/>
    <property type="project" value="UniProtKB-EC"/>
</dbReference>
<evidence type="ECO:0000256" key="8">
    <source>
        <dbReference type="RuleBase" id="RU003682"/>
    </source>
</evidence>
<comment type="similarity">
    <text evidence="2 8">Belongs to the iron/ascorbate-dependent oxidoreductase family.</text>
</comment>
<evidence type="ECO:0000259" key="9">
    <source>
        <dbReference type="PROSITE" id="PS51471"/>
    </source>
</evidence>
<comment type="catalytic activity">
    <reaction evidence="7">
        <text>salicylate + NADH + O2 + H(+) = 2,3-dihydroxybenzoate + NAD(+) + H2O</text>
        <dbReference type="Rhea" id="RHEA:51792"/>
        <dbReference type="ChEBI" id="CHEBI:15377"/>
        <dbReference type="ChEBI" id="CHEBI:15378"/>
        <dbReference type="ChEBI" id="CHEBI:15379"/>
        <dbReference type="ChEBI" id="CHEBI:30762"/>
        <dbReference type="ChEBI" id="CHEBI:36654"/>
        <dbReference type="ChEBI" id="CHEBI:57540"/>
        <dbReference type="ChEBI" id="CHEBI:57945"/>
    </reaction>
</comment>
<evidence type="ECO:0000256" key="2">
    <source>
        <dbReference type="ARBA" id="ARBA00008056"/>
    </source>
</evidence>
<dbReference type="GO" id="GO:0046872">
    <property type="term" value="F:metal ion binding"/>
    <property type="evidence" value="ECO:0007669"/>
    <property type="project" value="UniProtKB-KW"/>
</dbReference>
<keyword evidence="3 8" id="KW-0479">Metal-binding</keyword>
<evidence type="ECO:0000256" key="7">
    <source>
        <dbReference type="ARBA" id="ARBA00052233"/>
    </source>
</evidence>
<organism evidence="10">
    <name type="scientific">Opuntia streptacantha</name>
    <name type="common">Prickly pear cactus</name>
    <name type="synonym">Opuntia cardona</name>
    <dbReference type="NCBI Taxonomy" id="393608"/>
    <lineage>
        <taxon>Eukaryota</taxon>
        <taxon>Viridiplantae</taxon>
        <taxon>Streptophyta</taxon>
        <taxon>Embryophyta</taxon>
        <taxon>Tracheophyta</taxon>
        <taxon>Spermatophyta</taxon>
        <taxon>Magnoliopsida</taxon>
        <taxon>eudicotyledons</taxon>
        <taxon>Gunneridae</taxon>
        <taxon>Pentapetalae</taxon>
        <taxon>Caryophyllales</taxon>
        <taxon>Cactineae</taxon>
        <taxon>Cactaceae</taxon>
        <taxon>Opuntioideae</taxon>
        <taxon>Opuntia</taxon>
    </lineage>
</organism>
<dbReference type="SUPFAM" id="SSF51197">
    <property type="entry name" value="Clavaminate synthase-like"/>
    <property type="match status" value="1"/>
</dbReference>
<dbReference type="Pfam" id="PF03171">
    <property type="entry name" value="2OG-FeII_Oxy"/>
    <property type="match status" value="1"/>
</dbReference>
<reference evidence="10" key="2">
    <citation type="submission" date="2020-07" db="EMBL/GenBank/DDBJ databases">
        <authorList>
            <person name="Vera ALvarez R."/>
            <person name="Arias-Moreno D.M."/>
            <person name="Jimenez-Jacinto V."/>
            <person name="Jimenez-Bremont J.F."/>
            <person name="Swaminathan K."/>
            <person name="Moose S.P."/>
            <person name="Guerrero-Gonzalez M.L."/>
            <person name="Marino-Ramirez L."/>
            <person name="Landsman D."/>
            <person name="Rodriguez-Kessler M."/>
            <person name="Delgado-Sanchez P."/>
        </authorList>
    </citation>
    <scope>NUCLEOTIDE SEQUENCE</scope>
    <source>
        <tissue evidence="10">Cladode</tissue>
    </source>
</reference>
<dbReference type="Pfam" id="PF14226">
    <property type="entry name" value="DIOX_N"/>
    <property type="match status" value="1"/>
</dbReference>
<sequence>MEKFVSSWSNGTILPESYIFPPGKRPGKQVVPLYDSVPVIDLGKADGDDHENIVHQIIEAAREYGFLQVINHGVPTRLMDATRRTFKEFFELPTEEKTRFLSLDPSQTCALYTSNVDYEKEEIHNWRDSLRHSCNPLEECMHYWPEKPSRYREVVGEYTVKVRELGSRILELICEGLGLEQGFFAKELSQGQVMAVHHYPPCPDPSLTLGTRQHYDPGLITILLQGNVSGLQVLRNGEWIGVEAIPDAFVVNIGQQLQIVSNGRLRSSEHRAVTNKTKARITAAFFIEPTKECIVEPAKAIVNAQSPAIYRRVRYEDFLGTFRGAYVGEIDDVLEPYTIRA</sequence>
<dbReference type="InterPro" id="IPR005123">
    <property type="entry name" value="Oxoglu/Fe-dep_dioxygenase_dom"/>
</dbReference>
<evidence type="ECO:0000313" key="10">
    <source>
        <dbReference type="EMBL" id="MBA4670093.1"/>
    </source>
</evidence>
<dbReference type="EMBL" id="GISG01246093">
    <property type="protein sequence ID" value="MBA4670093.1"/>
    <property type="molecule type" value="Transcribed_RNA"/>
</dbReference>
<keyword evidence="5 8" id="KW-0560">Oxidoreductase</keyword>
<dbReference type="InterPro" id="IPR026992">
    <property type="entry name" value="DIOX_N"/>
</dbReference>
<comment type="cofactor">
    <cofactor evidence="1">
        <name>L-ascorbate</name>
        <dbReference type="ChEBI" id="CHEBI:38290"/>
    </cofactor>
</comment>
<dbReference type="InterPro" id="IPR027443">
    <property type="entry name" value="IPNS-like_sf"/>
</dbReference>
<proteinExistence type="inferred from homology"/>
<dbReference type="EC" id="1.14.20.13" evidence="10"/>
<dbReference type="FunFam" id="2.60.120.330:FF:000007">
    <property type="entry name" value="Protein DMR6-like oxygenase 2"/>
    <property type="match status" value="1"/>
</dbReference>
<dbReference type="PANTHER" id="PTHR47991">
    <property type="entry name" value="OXOGLUTARATE/IRON-DEPENDENT DIOXYGENASE"/>
    <property type="match status" value="1"/>
</dbReference>
<dbReference type="PROSITE" id="PS51471">
    <property type="entry name" value="FE2OG_OXY"/>
    <property type="match status" value="1"/>
</dbReference>
<protein>
    <submittedName>
        <fullName evidence="10">6-beta-hydroxyhyoscyamine epoxidase</fullName>
        <ecNumber evidence="10">1.14.20.13</ecNumber>
    </submittedName>
</protein>
<feature type="domain" description="Fe2OG dioxygenase" evidence="9">
    <location>
        <begin position="190"/>
        <end position="289"/>
    </location>
</feature>